<feature type="signal peptide" evidence="2">
    <location>
        <begin position="1"/>
        <end position="17"/>
    </location>
</feature>
<protein>
    <submittedName>
        <fullName evidence="3">Uncharacterized protein</fullName>
    </submittedName>
</protein>
<comment type="caution">
    <text evidence="3">The sequence shown here is derived from an EMBL/GenBank/DDBJ whole genome shotgun (WGS) entry which is preliminary data.</text>
</comment>
<dbReference type="Proteomes" id="UP000626109">
    <property type="component" value="Unassembled WGS sequence"/>
</dbReference>
<gene>
    <name evidence="3" type="ORF">PGLA2088_LOCUS50804</name>
</gene>
<feature type="chain" id="PRO_5032438604" evidence="2">
    <location>
        <begin position="18"/>
        <end position="105"/>
    </location>
</feature>
<keyword evidence="2" id="KW-0732">Signal</keyword>
<keyword evidence="1" id="KW-0472">Membrane</keyword>
<reference evidence="3" key="1">
    <citation type="submission" date="2021-02" db="EMBL/GenBank/DDBJ databases">
        <authorList>
            <person name="Dougan E. K."/>
            <person name="Rhodes N."/>
            <person name="Thang M."/>
            <person name="Chan C."/>
        </authorList>
    </citation>
    <scope>NUCLEOTIDE SEQUENCE</scope>
</reference>
<evidence type="ECO:0000256" key="1">
    <source>
        <dbReference type="SAM" id="Phobius"/>
    </source>
</evidence>
<feature type="transmembrane region" description="Helical" evidence="1">
    <location>
        <begin position="60"/>
        <end position="78"/>
    </location>
</feature>
<accession>A0A813LZP3</accession>
<feature type="transmembrane region" description="Helical" evidence="1">
    <location>
        <begin position="26"/>
        <end position="53"/>
    </location>
</feature>
<keyword evidence="1" id="KW-1133">Transmembrane helix</keyword>
<organism evidence="3 4">
    <name type="scientific">Polarella glacialis</name>
    <name type="common">Dinoflagellate</name>
    <dbReference type="NCBI Taxonomy" id="89957"/>
    <lineage>
        <taxon>Eukaryota</taxon>
        <taxon>Sar</taxon>
        <taxon>Alveolata</taxon>
        <taxon>Dinophyceae</taxon>
        <taxon>Suessiales</taxon>
        <taxon>Suessiaceae</taxon>
        <taxon>Polarella</taxon>
    </lineage>
</organism>
<evidence type="ECO:0000256" key="2">
    <source>
        <dbReference type="SAM" id="SignalP"/>
    </source>
</evidence>
<evidence type="ECO:0000313" key="3">
    <source>
        <dbReference type="EMBL" id="CAE8742086.1"/>
    </source>
</evidence>
<name>A0A813LZP3_POLGL</name>
<dbReference type="EMBL" id="CAJNNW010037473">
    <property type="protein sequence ID" value="CAE8742086.1"/>
    <property type="molecule type" value="Genomic_DNA"/>
</dbReference>
<keyword evidence="1" id="KW-0812">Transmembrane</keyword>
<proteinExistence type="predicted"/>
<sequence>MFLLVVLFFCLLKAGAGELDSSTTFWLLAMVVNVFAAVFGDLYVMGSFFLIFVMFVRNPVITDVVVVVVVAVVLVVVLGVCVVVLVRVVVLIVVNVVVIVHPVAF</sequence>
<evidence type="ECO:0000313" key="4">
    <source>
        <dbReference type="Proteomes" id="UP000626109"/>
    </source>
</evidence>
<dbReference type="AlphaFoldDB" id="A0A813LZP3"/>